<accession>A0A120KL91</accession>
<keyword evidence="2" id="KW-1185">Reference proteome</keyword>
<evidence type="ECO:0000313" key="2">
    <source>
        <dbReference type="Proteomes" id="UP000065220"/>
    </source>
</evidence>
<dbReference type="EMBL" id="CP014228">
    <property type="protein sequence ID" value="AMD87559.1"/>
    <property type="molecule type" value="Genomic_DNA"/>
</dbReference>
<reference evidence="2" key="1">
    <citation type="submission" date="2016-02" db="EMBL/GenBank/DDBJ databases">
        <authorList>
            <person name="Holder M.E."/>
            <person name="Ajami N.J."/>
            <person name="Petrosino J.F."/>
        </authorList>
    </citation>
    <scope>NUCLEOTIDE SEQUENCE [LARGE SCALE GENOMIC DNA]</scope>
    <source>
        <strain evidence="2">CCUG 36733</strain>
    </source>
</reference>
<evidence type="ECO:0000313" key="1">
    <source>
        <dbReference type="EMBL" id="AMD87559.1"/>
    </source>
</evidence>
<evidence type="ECO:0008006" key="3">
    <source>
        <dbReference type="Google" id="ProtNLM"/>
    </source>
</evidence>
<protein>
    <recommendedName>
        <fullName evidence="3">CN hydrolase domain-containing protein</fullName>
    </recommendedName>
</protein>
<dbReference type="KEGG" id="ard:AXF14_08145"/>
<dbReference type="AlphaFoldDB" id="A0A120KL91"/>
<sequence>MRLVAELERYRGCGVDAVLTCEAYLQGFESVTFEPTADRAAAITTDAPGHEPITEAVRRTGITAGYGCVERDGDRFYSTYRLVSPDGVLLEQRRISTGWREEWADPAVYAVGEDVQVVEWKGRRTAVALCGDLWSDQPRFTGLGIDLLLWPVFVSFPPHQWLTEELGAYAEQSATVAPQALLVNGAATGEDGEYTAGAALLADGRVAAASGFDGQDTCLLVQI</sequence>
<dbReference type="InterPro" id="IPR036526">
    <property type="entry name" value="C-N_Hydrolase_sf"/>
</dbReference>
<dbReference type="Proteomes" id="UP000065220">
    <property type="component" value="Chromosome"/>
</dbReference>
<dbReference type="STRING" id="111015.AXF14_08145"/>
<organism evidence="1 2">
    <name type="scientific">Actinomyces radicidentis</name>
    <dbReference type="NCBI Taxonomy" id="111015"/>
    <lineage>
        <taxon>Bacteria</taxon>
        <taxon>Bacillati</taxon>
        <taxon>Actinomycetota</taxon>
        <taxon>Actinomycetes</taxon>
        <taxon>Actinomycetales</taxon>
        <taxon>Actinomycetaceae</taxon>
        <taxon>Actinomyces</taxon>
    </lineage>
</organism>
<proteinExistence type="predicted"/>
<name>A0A120KL91_ACTRD</name>
<dbReference type="Gene3D" id="3.60.110.10">
    <property type="entry name" value="Carbon-nitrogen hydrolase"/>
    <property type="match status" value="1"/>
</dbReference>
<gene>
    <name evidence="1" type="ORF">AXF14_08145</name>
</gene>
<dbReference type="SUPFAM" id="SSF56317">
    <property type="entry name" value="Carbon-nitrogen hydrolase"/>
    <property type="match status" value="1"/>
</dbReference>